<keyword evidence="8" id="KW-0472">Membrane</keyword>
<evidence type="ECO:0000313" key="18">
    <source>
        <dbReference type="Proteomes" id="UP000663852"/>
    </source>
</evidence>
<evidence type="ECO:0000256" key="9">
    <source>
        <dbReference type="ARBA" id="ARBA00031642"/>
    </source>
</evidence>
<dbReference type="Proteomes" id="UP000663852">
    <property type="component" value="Unassembled WGS sequence"/>
</dbReference>
<keyword evidence="17" id="KW-1185">Reference proteome</keyword>
<evidence type="ECO:0000256" key="14">
    <source>
        <dbReference type="SAM" id="SignalP"/>
    </source>
</evidence>
<evidence type="ECO:0000256" key="4">
    <source>
        <dbReference type="ARBA" id="ARBA00013040"/>
    </source>
</evidence>
<evidence type="ECO:0000313" key="16">
    <source>
        <dbReference type="EMBL" id="CAF1400406.1"/>
    </source>
</evidence>
<keyword evidence="7" id="KW-0378">Hydrolase</keyword>
<evidence type="ECO:0000256" key="7">
    <source>
        <dbReference type="ARBA" id="ARBA00022801"/>
    </source>
</evidence>
<comment type="caution">
    <text evidence="16">The sequence shown here is derived from an EMBL/GenBank/DDBJ whole genome shotgun (WGS) entry which is preliminary data.</text>
</comment>
<dbReference type="GO" id="GO:0016020">
    <property type="term" value="C:membrane"/>
    <property type="evidence" value="ECO:0007669"/>
    <property type="project" value="UniProtKB-SubCell"/>
</dbReference>
<name>A0A815KZ19_ADIRI</name>
<dbReference type="PANTHER" id="PTHR20963:SF8">
    <property type="entry name" value="MULTIPLE INOSITOL POLYPHOSPHATE PHOSPHATASE 1"/>
    <property type="match status" value="1"/>
</dbReference>
<protein>
    <recommendedName>
        <fullName evidence="5">Multiple inositol polyphosphate phosphatase 1</fullName>
        <ecNumber evidence="4">3.1.3.62</ecNumber>
        <ecNumber evidence="3">3.1.3.80</ecNumber>
    </recommendedName>
    <alternativeName>
        <fullName evidence="9">2,3-bisphosphoglycerate 3-phosphatase</fullName>
    </alternativeName>
</protein>
<evidence type="ECO:0000256" key="1">
    <source>
        <dbReference type="ARBA" id="ARBA00004370"/>
    </source>
</evidence>
<dbReference type="InterPro" id="IPR029033">
    <property type="entry name" value="His_PPase_superfam"/>
</dbReference>
<evidence type="ECO:0000256" key="13">
    <source>
        <dbReference type="ARBA" id="ARBA00043832"/>
    </source>
</evidence>
<evidence type="ECO:0000256" key="6">
    <source>
        <dbReference type="ARBA" id="ARBA00022729"/>
    </source>
</evidence>
<keyword evidence="6 14" id="KW-0732">Signal</keyword>
<feature type="signal peptide" evidence="14">
    <location>
        <begin position="1"/>
        <end position="21"/>
    </location>
</feature>
<comment type="catalytic activity">
    <reaction evidence="12">
        <text>1D-myo-inositol hexakisphosphate + H2O = 1D-myo-inositol 1,2,4,5,6-pentakisphosphate + phosphate</text>
        <dbReference type="Rhea" id="RHEA:16989"/>
        <dbReference type="ChEBI" id="CHEBI:15377"/>
        <dbReference type="ChEBI" id="CHEBI:43474"/>
        <dbReference type="ChEBI" id="CHEBI:57798"/>
        <dbReference type="ChEBI" id="CHEBI:58130"/>
        <dbReference type="EC" id="3.1.3.62"/>
    </reaction>
    <physiologicalReaction direction="left-to-right" evidence="12">
        <dbReference type="Rhea" id="RHEA:16990"/>
    </physiologicalReaction>
</comment>
<reference evidence="16" key="1">
    <citation type="submission" date="2021-02" db="EMBL/GenBank/DDBJ databases">
        <authorList>
            <person name="Nowell W R."/>
        </authorList>
    </citation>
    <scope>NUCLEOTIDE SEQUENCE</scope>
</reference>
<evidence type="ECO:0000256" key="3">
    <source>
        <dbReference type="ARBA" id="ARBA00012976"/>
    </source>
</evidence>
<comment type="catalytic activity">
    <reaction evidence="13">
        <text>(2R)-2,3-bisphosphoglycerate + H2O = (2R)-2-phosphoglycerate + phosphate</text>
        <dbReference type="Rhea" id="RHEA:27381"/>
        <dbReference type="ChEBI" id="CHEBI:15377"/>
        <dbReference type="ChEBI" id="CHEBI:43474"/>
        <dbReference type="ChEBI" id="CHEBI:58248"/>
        <dbReference type="ChEBI" id="CHEBI:58289"/>
        <dbReference type="EC" id="3.1.3.80"/>
    </reaction>
    <physiologicalReaction direction="left-to-right" evidence="13">
        <dbReference type="Rhea" id="RHEA:27382"/>
    </physiologicalReaction>
</comment>
<dbReference type="PANTHER" id="PTHR20963">
    <property type="entry name" value="MULTIPLE INOSITOL POLYPHOSPHATE PHOSPHATASE-RELATED"/>
    <property type="match status" value="1"/>
</dbReference>
<comment type="catalytic activity">
    <reaction evidence="10">
        <text>1D-myo-inositol 1,2,5,6-tetrakisphosphate + H2O = 1D-myo-inositol 1,2,6-trisphosphate + phosphate</text>
        <dbReference type="Rhea" id="RHEA:77119"/>
        <dbReference type="ChEBI" id="CHEBI:15377"/>
        <dbReference type="ChEBI" id="CHEBI:43474"/>
        <dbReference type="ChEBI" id="CHEBI:195535"/>
        <dbReference type="ChEBI" id="CHEBI:195537"/>
        <dbReference type="EC" id="3.1.3.62"/>
    </reaction>
    <physiologicalReaction direction="left-to-right" evidence="10">
        <dbReference type="Rhea" id="RHEA:77120"/>
    </physiologicalReaction>
</comment>
<evidence type="ECO:0000313" key="15">
    <source>
        <dbReference type="EMBL" id="CAF1040816.1"/>
    </source>
</evidence>
<proteinExistence type="inferred from homology"/>
<evidence type="ECO:0000256" key="11">
    <source>
        <dbReference type="ARBA" id="ARBA00043671"/>
    </source>
</evidence>
<dbReference type="SUPFAM" id="SSF53254">
    <property type="entry name" value="Phosphoglycerate mutase-like"/>
    <property type="match status" value="1"/>
</dbReference>
<comment type="similarity">
    <text evidence="2">Belongs to the histidine acid phosphatase family. MINPP1 subfamily.</text>
</comment>
<evidence type="ECO:0000256" key="2">
    <source>
        <dbReference type="ARBA" id="ARBA00008422"/>
    </source>
</evidence>
<comment type="catalytic activity">
    <reaction evidence="11">
        <text>1D-myo-inositol 1,2,4,5,6-pentakisphosphate + H2O = 1D-myo-inositol 1,2,5,6-tetrakisphosphate + phosphate</text>
        <dbReference type="Rhea" id="RHEA:77115"/>
        <dbReference type="ChEBI" id="CHEBI:15377"/>
        <dbReference type="ChEBI" id="CHEBI:43474"/>
        <dbReference type="ChEBI" id="CHEBI:57798"/>
        <dbReference type="ChEBI" id="CHEBI:195535"/>
        <dbReference type="EC" id="3.1.3.62"/>
    </reaction>
    <physiologicalReaction direction="left-to-right" evidence="11">
        <dbReference type="Rhea" id="RHEA:77116"/>
    </physiologicalReaction>
</comment>
<dbReference type="OrthoDB" id="15954at2759"/>
<accession>A0A815KZ19</accession>
<dbReference type="Gene3D" id="3.40.50.1240">
    <property type="entry name" value="Phosphoglycerate mutase-like"/>
    <property type="match status" value="1"/>
</dbReference>
<dbReference type="EC" id="3.1.3.62" evidence="4"/>
<evidence type="ECO:0000313" key="17">
    <source>
        <dbReference type="Proteomes" id="UP000663828"/>
    </source>
</evidence>
<dbReference type="EC" id="3.1.3.80" evidence="3"/>
<comment type="subcellular location">
    <subcellularLocation>
        <location evidence="1">Membrane</location>
    </subcellularLocation>
</comment>
<organism evidence="16 18">
    <name type="scientific">Adineta ricciae</name>
    <name type="common">Rotifer</name>
    <dbReference type="NCBI Taxonomy" id="249248"/>
    <lineage>
        <taxon>Eukaryota</taxon>
        <taxon>Metazoa</taxon>
        <taxon>Spiralia</taxon>
        <taxon>Gnathifera</taxon>
        <taxon>Rotifera</taxon>
        <taxon>Eurotatoria</taxon>
        <taxon>Bdelloidea</taxon>
        <taxon>Adinetida</taxon>
        <taxon>Adinetidae</taxon>
        <taxon>Adineta</taxon>
    </lineage>
</organism>
<dbReference type="EMBL" id="CAJNOR010000938">
    <property type="protein sequence ID" value="CAF1040816.1"/>
    <property type="molecule type" value="Genomic_DNA"/>
</dbReference>
<dbReference type="InterPro" id="IPR000560">
    <property type="entry name" value="His_Pase_clade-2"/>
</dbReference>
<sequence length="435" mass="51174">MTLTYTRLFLSIAILIHEIDARHRSYYGTKAPYKVPVSSSHVPKEFELVCSQMIVRHGCRTLKTVDFDRLTMMLWNQAKNENALTDYGRQFGEDIQDFMTVTDRIGREQLSKLGKREQKNLAHRLSKRFKHILRNSSRKIQLVSSGLPRTQTSLHAFVTGMPLDAAPRFIYENPNPNLLLFNPSSTKRHQRFHSTLESIRIQPLSKRMAYKFLRRLYKPSFIRRLAHGHYNIVDHDLKQSIENEIDAASVHHAVLLNTASLREDGVRPLLEKYFSPDEQQWFTYLYDAKKYYQSGPSFYNQTISFGDAQVLLDDFLLHAEECSRTSAKHFLRARFGHAETIIPFAALLQIPILSDKQTFINDTFTYENNAWRGEILSPLSANIQWEIYRHKNILVRMLLNEYPVPFKRQCRPYSERHNLFYSFDELKRCYRRQNS</sequence>
<dbReference type="GO" id="GO:0034417">
    <property type="term" value="F:bisphosphoglycerate 3-phosphatase activity"/>
    <property type="evidence" value="ECO:0007669"/>
    <property type="project" value="UniProtKB-EC"/>
</dbReference>
<evidence type="ECO:0000256" key="5">
    <source>
        <dbReference type="ARBA" id="ARBA00018097"/>
    </source>
</evidence>
<evidence type="ECO:0000256" key="12">
    <source>
        <dbReference type="ARBA" id="ARBA00043691"/>
    </source>
</evidence>
<dbReference type="AlphaFoldDB" id="A0A815KZ19"/>
<evidence type="ECO:0000256" key="10">
    <source>
        <dbReference type="ARBA" id="ARBA00043668"/>
    </source>
</evidence>
<dbReference type="EMBL" id="CAJNOJ010000325">
    <property type="protein sequence ID" value="CAF1400406.1"/>
    <property type="molecule type" value="Genomic_DNA"/>
</dbReference>
<dbReference type="Proteomes" id="UP000663828">
    <property type="component" value="Unassembled WGS sequence"/>
</dbReference>
<dbReference type="Pfam" id="PF00328">
    <property type="entry name" value="His_Phos_2"/>
    <property type="match status" value="1"/>
</dbReference>
<gene>
    <name evidence="16" type="ORF">EDS130_LOCUS35972</name>
    <name evidence="15" type="ORF">XAT740_LOCUS15252</name>
</gene>
<feature type="chain" id="PRO_5036228146" description="Multiple inositol polyphosphate phosphatase 1" evidence="14">
    <location>
        <begin position="22"/>
        <end position="435"/>
    </location>
</feature>
<evidence type="ECO:0000256" key="8">
    <source>
        <dbReference type="ARBA" id="ARBA00023136"/>
    </source>
</evidence>